<accession>A0ABS0I735</accession>
<evidence type="ECO:0000259" key="1">
    <source>
        <dbReference type="Pfam" id="PF18743"/>
    </source>
</evidence>
<organism evidence="2 3">
    <name type="scientific">Hymenobacter ruricola</name>
    <dbReference type="NCBI Taxonomy" id="2791023"/>
    <lineage>
        <taxon>Bacteria</taxon>
        <taxon>Pseudomonadati</taxon>
        <taxon>Bacteroidota</taxon>
        <taxon>Cytophagia</taxon>
        <taxon>Cytophagales</taxon>
        <taxon>Hymenobacteraceae</taxon>
        <taxon>Hymenobacter</taxon>
    </lineage>
</organism>
<keyword evidence="3" id="KW-1185">Reference proteome</keyword>
<dbReference type="InterPro" id="IPR040902">
    <property type="entry name" value="AHJR-like"/>
</dbReference>
<dbReference type="EMBL" id="JADQDM010000009">
    <property type="protein sequence ID" value="MBF9222783.1"/>
    <property type="molecule type" value="Genomic_DNA"/>
</dbReference>
<dbReference type="Proteomes" id="UP000618931">
    <property type="component" value="Unassembled WGS sequence"/>
</dbReference>
<dbReference type="RefSeq" id="WP_196294227.1">
    <property type="nucleotide sequence ID" value="NZ_JADQDM010000009.1"/>
</dbReference>
<evidence type="ECO:0000313" key="3">
    <source>
        <dbReference type="Proteomes" id="UP000618931"/>
    </source>
</evidence>
<feature type="domain" description="REase AHJR-like" evidence="1">
    <location>
        <begin position="3"/>
        <end position="94"/>
    </location>
</feature>
<evidence type="ECO:0000313" key="2">
    <source>
        <dbReference type="EMBL" id="MBF9222783.1"/>
    </source>
</evidence>
<protein>
    <recommendedName>
        <fullName evidence="1">REase AHJR-like domain-containing protein</fullName>
    </recommendedName>
</protein>
<name>A0ABS0I735_9BACT</name>
<proteinExistence type="predicted"/>
<gene>
    <name evidence="2" type="ORF">I2H31_16890</name>
</gene>
<sequence>MNTNPINSESSNLTELARSYEEKGFAVKVLPAPGDIPFDLGGYRPDLLAEKDGQHLLIEVKRAGTPLSVDRLQSLAETVRQHQGWQLLLVPANEGPGQSLRTTSPLVSWPATTERARRASALLASGETEAAFLMLWVTLEALLRRHAEQIALPVDRQPTSALLNYLYSQGELTFEQFQLALMAQQVRNQLVHGFEATEVPAVTQSLHRLVSELLSEWAYTQNAA</sequence>
<dbReference type="Pfam" id="PF18743">
    <property type="entry name" value="AHJR-like"/>
    <property type="match status" value="1"/>
</dbReference>
<reference evidence="2 3" key="1">
    <citation type="submission" date="2020-11" db="EMBL/GenBank/DDBJ databases">
        <authorList>
            <person name="Kim M.K."/>
        </authorList>
    </citation>
    <scope>NUCLEOTIDE SEQUENCE [LARGE SCALE GENOMIC DNA]</scope>
    <source>
        <strain evidence="2 3">BT662</strain>
    </source>
</reference>
<comment type="caution">
    <text evidence="2">The sequence shown here is derived from an EMBL/GenBank/DDBJ whole genome shotgun (WGS) entry which is preliminary data.</text>
</comment>